<dbReference type="Gene3D" id="3.30.160.20">
    <property type="match status" value="1"/>
</dbReference>
<dbReference type="InterPro" id="IPR011907">
    <property type="entry name" value="RNase_III"/>
</dbReference>
<reference evidence="12" key="1">
    <citation type="submission" date="2021-06" db="EMBL/GenBank/DDBJ databases">
        <authorList>
            <person name="Kallberg Y."/>
            <person name="Tangrot J."/>
            <person name="Rosling A."/>
        </authorList>
    </citation>
    <scope>NUCLEOTIDE SEQUENCE</scope>
    <source>
        <strain evidence="12">AZ414A</strain>
    </source>
</reference>
<evidence type="ECO:0000313" key="12">
    <source>
        <dbReference type="EMBL" id="CAG8469122.1"/>
    </source>
</evidence>
<proteinExistence type="inferred from homology"/>
<dbReference type="GO" id="GO:0034963">
    <property type="term" value="P:box C/D sno(s)RNA processing"/>
    <property type="evidence" value="ECO:0007669"/>
    <property type="project" value="UniProtKB-ARBA"/>
</dbReference>
<evidence type="ECO:0000259" key="11">
    <source>
        <dbReference type="PROSITE" id="PS50142"/>
    </source>
</evidence>
<keyword evidence="7" id="KW-0460">Magnesium</keyword>
<dbReference type="SMART" id="SM00535">
    <property type="entry name" value="RIBOc"/>
    <property type="match status" value="1"/>
</dbReference>
<feature type="domain" description="DRBM" evidence="10">
    <location>
        <begin position="175"/>
        <end position="244"/>
    </location>
</feature>
<gene>
    <name evidence="12" type="ORF">DEBURN_LOCUS3071</name>
</gene>
<evidence type="ECO:0000256" key="2">
    <source>
        <dbReference type="ARBA" id="ARBA00012177"/>
    </source>
</evidence>
<dbReference type="InterPro" id="IPR000999">
    <property type="entry name" value="RNase_III_dom"/>
</dbReference>
<keyword evidence="4" id="KW-0479">Metal-binding</keyword>
<keyword evidence="13" id="KW-1185">Reference proteome</keyword>
<evidence type="ECO:0000313" key="13">
    <source>
        <dbReference type="Proteomes" id="UP000789706"/>
    </source>
</evidence>
<dbReference type="HAMAP" id="MF_00104">
    <property type="entry name" value="RNase_III"/>
    <property type="match status" value="1"/>
</dbReference>
<sequence length="276" mass="31482">MAQKLELHVFEDINLLREALTHRTYCYENPMSGHPNERLEFLGDSVISCIVADYIHERFPEYNEGQLTQLRAKIVCQETLALFTEQLGLNEKLRMGAGSHMLKNNEKIRCDTFEAYVGAIFLDVKKDLMKVMEYMKPLIEPYVDRLPEITVKIEKKDESDDIFNDVKPSKDIHLDSIGSLQTWAQRKGYFIPLYSQISRGGTPHDPIFRFEVRISEITVGTGSGKNKQSAKKQAATDALNKIKDNERDITDALNKIKDKVGNLNLTETNNENGPSN</sequence>
<dbReference type="GO" id="GO:0046872">
    <property type="term" value="F:metal ion binding"/>
    <property type="evidence" value="ECO:0007669"/>
    <property type="project" value="UniProtKB-KW"/>
</dbReference>
<evidence type="ECO:0000256" key="6">
    <source>
        <dbReference type="ARBA" id="ARBA00022801"/>
    </source>
</evidence>
<dbReference type="PANTHER" id="PTHR14950">
    <property type="entry name" value="DICER-RELATED"/>
    <property type="match status" value="1"/>
</dbReference>
<dbReference type="Pfam" id="PF00035">
    <property type="entry name" value="dsrm"/>
    <property type="match status" value="1"/>
</dbReference>
<dbReference type="SUPFAM" id="SSF69065">
    <property type="entry name" value="RNase III domain-like"/>
    <property type="match status" value="1"/>
</dbReference>
<evidence type="ECO:0000256" key="5">
    <source>
        <dbReference type="ARBA" id="ARBA00022759"/>
    </source>
</evidence>
<dbReference type="Gene3D" id="1.10.1520.10">
    <property type="entry name" value="Ribonuclease III domain"/>
    <property type="match status" value="1"/>
</dbReference>
<protein>
    <recommendedName>
        <fullName evidence="2">ribonuclease III</fullName>
        <ecNumber evidence="2">3.1.26.3</ecNumber>
    </recommendedName>
</protein>
<evidence type="ECO:0000259" key="10">
    <source>
        <dbReference type="PROSITE" id="PS50137"/>
    </source>
</evidence>
<dbReference type="Proteomes" id="UP000789706">
    <property type="component" value="Unassembled WGS sequence"/>
</dbReference>
<dbReference type="PROSITE" id="PS00517">
    <property type="entry name" value="RNASE_3_1"/>
    <property type="match status" value="1"/>
</dbReference>
<dbReference type="GO" id="GO:0003723">
    <property type="term" value="F:RNA binding"/>
    <property type="evidence" value="ECO:0007669"/>
    <property type="project" value="UniProtKB-UniRule"/>
</dbReference>
<dbReference type="GO" id="GO:0006364">
    <property type="term" value="P:rRNA processing"/>
    <property type="evidence" value="ECO:0007669"/>
    <property type="project" value="InterPro"/>
</dbReference>
<dbReference type="GO" id="GO:0030847">
    <property type="term" value="P:termination of RNA polymerase II transcription, exosome-dependent"/>
    <property type="evidence" value="ECO:0007669"/>
    <property type="project" value="UniProtKB-ARBA"/>
</dbReference>
<dbReference type="AlphaFoldDB" id="A0A9N8Z6J9"/>
<dbReference type="SUPFAM" id="SSF54768">
    <property type="entry name" value="dsRNA-binding domain-like"/>
    <property type="match status" value="1"/>
</dbReference>
<dbReference type="SMART" id="SM00358">
    <property type="entry name" value="DSRM"/>
    <property type="match status" value="1"/>
</dbReference>
<dbReference type="InterPro" id="IPR014720">
    <property type="entry name" value="dsRBD_dom"/>
</dbReference>
<dbReference type="FunFam" id="1.10.1520.10:FF:000001">
    <property type="entry name" value="Ribonuclease 3"/>
    <property type="match status" value="1"/>
</dbReference>
<evidence type="ECO:0000256" key="1">
    <source>
        <dbReference type="ARBA" id="ARBA00000109"/>
    </source>
</evidence>
<dbReference type="InterPro" id="IPR036389">
    <property type="entry name" value="RNase_III_sf"/>
</dbReference>
<dbReference type="EC" id="3.1.26.3" evidence="2"/>
<dbReference type="EMBL" id="CAJVPK010000184">
    <property type="protein sequence ID" value="CAG8469122.1"/>
    <property type="molecule type" value="Genomic_DNA"/>
</dbReference>
<keyword evidence="3" id="KW-0540">Nuclease</keyword>
<feature type="domain" description="RNase III" evidence="11">
    <location>
        <begin position="1"/>
        <end position="125"/>
    </location>
</feature>
<dbReference type="GO" id="GO:0004525">
    <property type="term" value="F:ribonuclease III activity"/>
    <property type="evidence" value="ECO:0007669"/>
    <property type="project" value="UniProtKB-EC"/>
</dbReference>
<comment type="caution">
    <text evidence="12">The sequence shown here is derived from an EMBL/GenBank/DDBJ whole genome shotgun (WGS) entry which is preliminary data.</text>
</comment>
<keyword evidence="6" id="KW-0378">Hydrolase</keyword>
<comment type="catalytic activity">
    <reaction evidence="1">
        <text>Endonucleolytic cleavage to 5'-phosphomonoester.</text>
        <dbReference type="EC" id="3.1.26.3"/>
    </reaction>
</comment>
<evidence type="ECO:0000256" key="7">
    <source>
        <dbReference type="ARBA" id="ARBA00022842"/>
    </source>
</evidence>
<dbReference type="CDD" id="cd10845">
    <property type="entry name" value="DSRM_RNAse_III_family"/>
    <property type="match status" value="1"/>
</dbReference>
<dbReference type="PROSITE" id="PS50137">
    <property type="entry name" value="DS_RBD"/>
    <property type="match status" value="1"/>
</dbReference>
<keyword evidence="8 9" id="KW-0694">RNA-binding</keyword>
<evidence type="ECO:0000256" key="9">
    <source>
        <dbReference type="PROSITE-ProRule" id="PRU00266"/>
    </source>
</evidence>
<dbReference type="PANTHER" id="PTHR14950:SF37">
    <property type="entry name" value="ENDORIBONUCLEASE DICER"/>
    <property type="match status" value="1"/>
</dbReference>
<evidence type="ECO:0000256" key="4">
    <source>
        <dbReference type="ARBA" id="ARBA00022723"/>
    </source>
</evidence>
<dbReference type="PROSITE" id="PS50142">
    <property type="entry name" value="RNASE_3_2"/>
    <property type="match status" value="1"/>
</dbReference>
<dbReference type="Pfam" id="PF14622">
    <property type="entry name" value="Ribonucleas_3_3"/>
    <property type="match status" value="1"/>
</dbReference>
<name>A0A9N8Z6J9_9GLOM</name>
<organism evidence="12 13">
    <name type="scientific">Diversispora eburnea</name>
    <dbReference type="NCBI Taxonomy" id="1213867"/>
    <lineage>
        <taxon>Eukaryota</taxon>
        <taxon>Fungi</taxon>
        <taxon>Fungi incertae sedis</taxon>
        <taxon>Mucoromycota</taxon>
        <taxon>Glomeromycotina</taxon>
        <taxon>Glomeromycetes</taxon>
        <taxon>Diversisporales</taxon>
        <taxon>Diversisporaceae</taxon>
        <taxon>Diversispora</taxon>
    </lineage>
</organism>
<dbReference type="CDD" id="cd00593">
    <property type="entry name" value="RIBOc"/>
    <property type="match status" value="1"/>
</dbReference>
<evidence type="ECO:0000256" key="8">
    <source>
        <dbReference type="ARBA" id="ARBA00022884"/>
    </source>
</evidence>
<dbReference type="OrthoDB" id="416741at2759"/>
<dbReference type="GO" id="GO:0034475">
    <property type="term" value="P:U4 snRNA 3'-end processing"/>
    <property type="evidence" value="ECO:0007669"/>
    <property type="project" value="UniProtKB-ARBA"/>
</dbReference>
<accession>A0A9N8Z6J9</accession>
<evidence type="ECO:0000256" key="3">
    <source>
        <dbReference type="ARBA" id="ARBA00022722"/>
    </source>
</evidence>
<keyword evidence="5" id="KW-0255">Endonuclease</keyword>